<evidence type="ECO:0000313" key="1">
    <source>
        <dbReference type="EMBL" id="ACE75559.1"/>
    </source>
</evidence>
<reference evidence="1" key="1">
    <citation type="journal article" date="2008" name="Environ. Microbiol.">
        <title>Environmental genomics reveals a functional chlorite dismutase in the nitrite-oxidizing bacterium 'Candidatus Nitrospira defluvii'.</title>
        <authorList>
            <person name="Maixner F."/>
            <person name="Wagner M."/>
            <person name="Lucker S."/>
            <person name="Pelletier E."/>
            <person name="Schmitz-Esser S."/>
            <person name="Hace K."/>
            <person name="Spieck E."/>
            <person name="Konrat R."/>
            <person name="Le Paslier D."/>
            <person name="Daims H."/>
        </authorList>
    </citation>
    <scope>NUCLEOTIDE SEQUENCE</scope>
</reference>
<dbReference type="EMBL" id="EU559167">
    <property type="protein sequence ID" value="ACE75559.1"/>
    <property type="molecule type" value="Genomic_DNA"/>
</dbReference>
<reference evidence="2" key="3">
    <citation type="submission" date="2010-03" db="EMBL/GenBank/DDBJ databases">
        <authorList>
            <person name="Genoscope - CEA"/>
        </authorList>
    </citation>
    <scope>NUCLEOTIDE SEQUENCE</scope>
</reference>
<evidence type="ECO:0000313" key="2">
    <source>
        <dbReference type="EMBL" id="CBK41152.1"/>
    </source>
</evidence>
<dbReference type="OrthoDB" id="9788026at2"/>
<dbReference type="AlphaFoldDB" id="B3U4J2"/>
<dbReference type="EMBL" id="FP929003">
    <property type="protein sequence ID" value="CBK41152.1"/>
    <property type="molecule type" value="Genomic_DNA"/>
</dbReference>
<gene>
    <name evidence="2" type="ORF">NIDE1403</name>
</gene>
<organism evidence="1">
    <name type="scientific">Nitrospira defluvii</name>
    <dbReference type="NCBI Taxonomy" id="330214"/>
    <lineage>
        <taxon>Bacteria</taxon>
        <taxon>Pseudomonadati</taxon>
        <taxon>Nitrospirota</taxon>
        <taxon>Nitrospiria</taxon>
        <taxon>Nitrospirales</taxon>
        <taxon>Nitrospiraceae</taxon>
        <taxon>Nitrospira</taxon>
    </lineage>
</organism>
<protein>
    <submittedName>
        <fullName evidence="1">Uncharacterized protein</fullName>
    </submittedName>
</protein>
<dbReference type="HOGENOM" id="CLU_1783348_0_0_0"/>
<keyword evidence="3" id="KW-1185">Reference proteome</keyword>
<dbReference type="STRING" id="330214.NIDE1403"/>
<dbReference type="Proteomes" id="UP000001660">
    <property type="component" value="Chromosome"/>
</dbReference>
<accession>B3U4J2</accession>
<name>B3U4J2_9BACT</name>
<reference evidence="2 3" key="2">
    <citation type="journal article" date="2010" name="Proc. Natl. Acad. Sci. U.S.A.">
        <title>A Nitrospira metagenome illuminates the physiology and evolution of globally important nitrite-oxidizing bacteria.</title>
        <authorList>
            <person name="Lucker S."/>
            <person name="Wagner M."/>
            <person name="Maixner F."/>
            <person name="Pelletier E."/>
            <person name="Koch H."/>
            <person name="Vacherie B."/>
            <person name="Rattei T."/>
            <person name="Sinninghe Damste J."/>
            <person name="Spieck E."/>
            <person name="Le Paslier D."/>
            <person name="Daims H."/>
        </authorList>
    </citation>
    <scope>NUCLEOTIDE SEQUENCE [LARGE SCALE GENOMIC DNA]</scope>
</reference>
<proteinExistence type="predicted"/>
<sequence>MNTLALPSWEQARARLVSTVPQFYELEPGGALTLDLGDDGWLLEVRSDGQLLCQHGIAMDDVKSLMCDGTTEDLGTDEVAKQAKYFLGPAVSKKRPALLKAGFVEQTDMNDEYVAITFRKAVDFDRFDDVLAVVRWCQNLFTIQP</sequence>
<evidence type="ECO:0000313" key="3">
    <source>
        <dbReference type="Proteomes" id="UP000001660"/>
    </source>
</evidence>
<dbReference type="KEGG" id="nde:NIDE1403"/>